<accession>A0A8S5T0X0</accession>
<proteinExistence type="predicted"/>
<dbReference type="EMBL" id="BK032715">
    <property type="protein sequence ID" value="DAF56426.1"/>
    <property type="molecule type" value="Genomic_DNA"/>
</dbReference>
<evidence type="ECO:0000313" key="1">
    <source>
        <dbReference type="EMBL" id="DAF56426.1"/>
    </source>
</evidence>
<reference evidence="1" key="1">
    <citation type="journal article" date="2021" name="Proc. Natl. Acad. Sci. U.S.A.">
        <title>A Catalog of Tens of Thousands of Viruses from Human Metagenomes Reveals Hidden Associations with Chronic Diseases.</title>
        <authorList>
            <person name="Tisza M.J."/>
            <person name="Buck C.B."/>
        </authorList>
    </citation>
    <scope>NUCLEOTIDE SEQUENCE</scope>
    <source>
        <strain evidence="1">Ct0Qb19</strain>
    </source>
</reference>
<sequence>MKKSVKRYNLSNIMKNAWETKKRYPRMSFSACLRDAWREAKQAVLAKEMPEVVDVMFNGRDLTINLENGEISGETYEGRKHIKYIFAAKWDSAKKVWVSTLKNLRAVVAKECVVY</sequence>
<protein>
    <submittedName>
        <fullName evidence="1">Uncharacterized protein</fullName>
    </submittedName>
</protein>
<organism evidence="1">
    <name type="scientific">Myoviridae sp. ct0Qb19</name>
    <dbReference type="NCBI Taxonomy" id="2827653"/>
    <lineage>
        <taxon>Viruses</taxon>
        <taxon>Duplodnaviria</taxon>
        <taxon>Heunggongvirae</taxon>
        <taxon>Uroviricota</taxon>
        <taxon>Caudoviricetes</taxon>
    </lineage>
</organism>
<name>A0A8S5T0X0_9CAUD</name>